<keyword evidence="9" id="KW-0648">Protein biosynthesis</keyword>
<accession>A0ABX6ZFM1</accession>
<evidence type="ECO:0000256" key="5">
    <source>
        <dbReference type="ARBA" id="ARBA00022490"/>
    </source>
</evidence>
<dbReference type="Gene3D" id="1.10.10.350">
    <property type="match status" value="1"/>
</dbReference>
<comment type="similarity">
    <text evidence="2">Belongs to the class-I aminoacyl-tRNA synthetase family.</text>
</comment>
<dbReference type="NCBIfam" id="TIGR00467">
    <property type="entry name" value="lysS_arch"/>
    <property type="match status" value="1"/>
</dbReference>
<dbReference type="Pfam" id="PF01921">
    <property type="entry name" value="tRNA-synt_1f"/>
    <property type="match status" value="1"/>
</dbReference>
<evidence type="ECO:0000256" key="3">
    <source>
        <dbReference type="ARBA" id="ARBA00013166"/>
    </source>
</evidence>
<reference evidence="13 14" key="1">
    <citation type="submission" date="2020-12" db="EMBL/GenBank/DDBJ databases">
        <title>FDA dAtabase for Regulatory Grade micrObial Sequences (FDA-ARGOS): Supporting development and validation of Infectious Disease Dx tests.</title>
        <authorList>
            <person name="Nelson B."/>
            <person name="Plummer A."/>
            <person name="Tallon L."/>
            <person name="Sadzewicz L."/>
            <person name="Zhao X."/>
            <person name="Boylan J."/>
            <person name="Ott S."/>
            <person name="Bowen H."/>
            <person name="Vavikolanu K."/>
            <person name="Mehta A."/>
            <person name="Aluvathingal J."/>
            <person name="Nadendla S."/>
            <person name="Myers T."/>
            <person name="Yan Y."/>
            <person name="Sichtig H."/>
        </authorList>
    </citation>
    <scope>NUCLEOTIDE SEQUENCE [LARGE SCALE GENOMIC DNA]</scope>
    <source>
        <strain evidence="13 14">FDAARGOS_924</strain>
    </source>
</reference>
<evidence type="ECO:0000313" key="13">
    <source>
        <dbReference type="EMBL" id="QQA18427.1"/>
    </source>
</evidence>
<keyword evidence="14" id="KW-1185">Reference proteome</keyword>
<dbReference type="Proteomes" id="UP000596196">
    <property type="component" value="Chromosome"/>
</dbReference>
<dbReference type="SUPFAM" id="SSF52374">
    <property type="entry name" value="Nucleotidylyl transferase"/>
    <property type="match status" value="1"/>
</dbReference>
<dbReference type="InterPro" id="IPR002904">
    <property type="entry name" value="Lys-tRNA-ligase"/>
</dbReference>
<dbReference type="PANTHER" id="PTHR37940">
    <property type="entry name" value="LYSINE--TRNA LIGASE"/>
    <property type="match status" value="1"/>
</dbReference>
<keyword evidence="6 13" id="KW-0436">Ligase</keyword>
<dbReference type="InterPro" id="IPR042078">
    <property type="entry name" value="Lys-tRNA-ligase_SC_fold"/>
</dbReference>
<keyword evidence="5" id="KW-0963">Cytoplasm</keyword>
<organism evidence="13 14">
    <name type="scientific">Bacillus mycoides</name>
    <dbReference type="NCBI Taxonomy" id="1405"/>
    <lineage>
        <taxon>Bacteria</taxon>
        <taxon>Bacillati</taxon>
        <taxon>Bacillota</taxon>
        <taxon>Bacilli</taxon>
        <taxon>Bacillales</taxon>
        <taxon>Bacillaceae</taxon>
        <taxon>Bacillus</taxon>
        <taxon>Bacillus cereus group</taxon>
    </lineage>
</organism>
<evidence type="ECO:0000256" key="7">
    <source>
        <dbReference type="ARBA" id="ARBA00022741"/>
    </source>
</evidence>
<comment type="catalytic activity">
    <reaction evidence="12">
        <text>tRNA(Lys) + L-lysine + ATP = L-lysyl-tRNA(Lys) + AMP + diphosphate</text>
        <dbReference type="Rhea" id="RHEA:20792"/>
        <dbReference type="Rhea" id="RHEA-COMP:9696"/>
        <dbReference type="Rhea" id="RHEA-COMP:9697"/>
        <dbReference type="ChEBI" id="CHEBI:30616"/>
        <dbReference type="ChEBI" id="CHEBI:32551"/>
        <dbReference type="ChEBI" id="CHEBI:33019"/>
        <dbReference type="ChEBI" id="CHEBI:78442"/>
        <dbReference type="ChEBI" id="CHEBI:78529"/>
        <dbReference type="ChEBI" id="CHEBI:456215"/>
        <dbReference type="EC" id="6.1.1.6"/>
    </reaction>
</comment>
<dbReference type="Gene3D" id="6.10.20.10">
    <property type="entry name" value="Lysine tRNA ligase, stem contact fold domain"/>
    <property type="match status" value="1"/>
</dbReference>
<gene>
    <name evidence="13" type="primary">lysS</name>
    <name evidence="13" type="ORF">I6G81_13720</name>
</gene>
<evidence type="ECO:0000256" key="9">
    <source>
        <dbReference type="ARBA" id="ARBA00022917"/>
    </source>
</evidence>
<evidence type="ECO:0000256" key="2">
    <source>
        <dbReference type="ARBA" id="ARBA00005594"/>
    </source>
</evidence>
<comment type="subcellular location">
    <subcellularLocation>
        <location evidence="1">Cytoplasm</location>
    </subcellularLocation>
</comment>
<dbReference type="InterPro" id="IPR020751">
    <property type="entry name" value="aa-tRNA-synth_I_codon-bd_sub2"/>
</dbReference>
<evidence type="ECO:0000256" key="12">
    <source>
        <dbReference type="ARBA" id="ARBA00048573"/>
    </source>
</evidence>
<evidence type="ECO:0000256" key="4">
    <source>
        <dbReference type="ARBA" id="ARBA00015745"/>
    </source>
</evidence>
<evidence type="ECO:0000256" key="11">
    <source>
        <dbReference type="ARBA" id="ARBA00030563"/>
    </source>
</evidence>
<dbReference type="EC" id="6.1.1.6" evidence="3"/>
<dbReference type="InterPro" id="IPR014729">
    <property type="entry name" value="Rossmann-like_a/b/a_fold"/>
</dbReference>
<dbReference type="EMBL" id="CP065877">
    <property type="protein sequence ID" value="QQA18427.1"/>
    <property type="molecule type" value="Genomic_DNA"/>
</dbReference>
<dbReference type="Gene3D" id="3.40.50.620">
    <property type="entry name" value="HUPs"/>
    <property type="match status" value="1"/>
</dbReference>
<name>A0ABX6ZFM1_BACMY</name>
<evidence type="ECO:0000256" key="1">
    <source>
        <dbReference type="ARBA" id="ARBA00004496"/>
    </source>
</evidence>
<dbReference type="PANTHER" id="PTHR37940:SF1">
    <property type="entry name" value="LYSINE--TRNA LIGASE"/>
    <property type="match status" value="1"/>
</dbReference>
<evidence type="ECO:0000313" key="14">
    <source>
        <dbReference type="Proteomes" id="UP000596196"/>
    </source>
</evidence>
<evidence type="ECO:0000256" key="10">
    <source>
        <dbReference type="ARBA" id="ARBA00023146"/>
    </source>
</evidence>
<keyword evidence="8" id="KW-0067">ATP-binding</keyword>
<protein>
    <recommendedName>
        <fullName evidence="4">Lysine--tRNA ligase</fullName>
        <ecNumber evidence="3">6.1.1.6</ecNumber>
    </recommendedName>
    <alternativeName>
        <fullName evidence="11">Lysyl-tRNA synthetase</fullName>
    </alternativeName>
</protein>
<dbReference type="InterPro" id="IPR008925">
    <property type="entry name" value="aa_tRNA-synth_I_cd-bd_sf"/>
</dbReference>
<evidence type="ECO:0000256" key="8">
    <source>
        <dbReference type="ARBA" id="ARBA00022840"/>
    </source>
</evidence>
<dbReference type="SUPFAM" id="SSF48163">
    <property type="entry name" value="An anticodon-binding domain of class I aminoacyl-tRNA synthetases"/>
    <property type="match status" value="1"/>
</dbReference>
<sequence length="364" mass="42698">MGFKTGIHREEDRENFYPVTLYCESCGKDTTTITHFDEVLKTVRYDCECGNQNKLSILNTSQMKLNWKIDWPMRWMIEDVIFEPGGRDHSSETGSYNVSKEIAREIFNCEAPQYVAYDFIGIKGHHEKMSSSSGNSITPRDLLKVYVPDVILFMFAKYRPGAAFHIGLDEDVIRNYTEYERLKDSYENKTLKNEDLFDAIKLSRLDSQFKEYPKFNQVAGTLPLLNFDSSILQDILEKIDRSYALPEMIAISNRAEYWIRNFQSKKLIAVNKEKNTEFYNTLDERQKKWLVEVCKIIRSNNDHSKLMEQLYTICHHENIKIMKENQKQLFTILYRLIMNQSSGPRIPLLIHVVGARKFVTLLDF</sequence>
<evidence type="ECO:0000256" key="6">
    <source>
        <dbReference type="ARBA" id="ARBA00022598"/>
    </source>
</evidence>
<keyword evidence="7" id="KW-0547">Nucleotide-binding</keyword>
<dbReference type="GO" id="GO:0004824">
    <property type="term" value="F:lysine-tRNA ligase activity"/>
    <property type="evidence" value="ECO:0007669"/>
    <property type="project" value="UniProtKB-EC"/>
</dbReference>
<keyword evidence="10" id="KW-0030">Aminoacyl-tRNA synthetase</keyword>
<proteinExistence type="inferred from homology"/>